<keyword evidence="6 16" id="KW-0132">Cell division</keyword>
<comment type="cofactor">
    <cofactor evidence="1 16">
        <name>FAD</name>
        <dbReference type="ChEBI" id="CHEBI:57692"/>
    </cofactor>
</comment>
<dbReference type="PANTHER" id="PTHR21071">
    <property type="entry name" value="UDP-N-ACETYLENOLPYRUVOYLGLUCOSAMINE REDUCTASE"/>
    <property type="match status" value="1"/>
</dbReference>
<dbReference type="Gene3D" id="3.30.465.10">
    <property type="match status" value="1"/>
</dbReference>
<evidence type="ECO:0000256" key="1">
    <source>
        <dbReference type="ARBA" id="ARBA00001974"/>
    </source>
</evidence>
<dbReference type="NCBIfam" id="NF010480">
    <property type="entry name" value="PRK13905.1"/>
    <property type="match status" value="1"/>
</dbReference>
<evidence type="ECO:0000256" key="6">
    <source>
        <dbReference type="ARBA" id="ARBA00022618"/>
    </source>
</evidence>
<protein>
    <recommendedName>
        <fullName evidence="16">UDP-N-acetylenolpyruvoylglucosamine reductase</fullName>
        <ecNumber evidence="16">1.3.1.98</ecNumber>
    </recommendedName>
    <alternativeName>
        <fullName evidence="16">UDP-N-acetylmuramate dehydrogenase</fullName>
    </alternativeName>
</protein>
<dbReference type="Pfam" id="PF01565">
    <property type="entry name" value="FAD_binding_4"/>
    <property type="match status" value="1"/>
</dbReference>
<feature type="active site" description="Proton donor" evidence="16">
    <location>
        <position position="221"/>
    </location>
</feature>
<reference evidence="18 19" key="1">
    <citation type="submission" date="2018-06" db="EMBL/GenBank/DDBJ databases">
        <title>Extensive metabolic versatility and redundancy in microbially diverse, dynamic hydrothermal sediments.</title>
        <authorList>
            <person name="Dombrowski N."/>
            <person name="Teske A."/>
            <person name="Baker B.J."/>
        </authorList>
    </citation>
    <scope>NUCLEOTIDE SEQUENCE [LARGE SCALE GENOMIC DNA]</scope>
    <source>
        <strain evidence="18">B35_G9</strain>
    </source>
</reference>
<dbReference type="PANTHER" id="PTHR21071:SF4">
    <property type="entry name" value="UDP-N-ACETYLENOLPYRUVOYLGLUCOSAMINE REDUCTASE"/>
    <property type="match status" value="1"/>
</dbReference>
<evidence type="ECO:0000259" key="17">
    <source>
        <dbReference type="PROSITE" id="PS51387"/>
    </source>
</evidence>
<dbReference type="InterPro" id="IPR016166">
    <property type="entry name" value="FAD-bd_PCMH"/>
</dbReference>
<dbReference type="HAMAP" id="MF_00037">
    <property type="entry name" value="MurB"/>
    <property type="match status" value="1"/>
</dbReference>
<dbReference type="Pfam" id="PF02873">
    <property type="entry name" value="MurB_C"/>
    <property type="match status" value="1"/>
</dbReference>
<dbReference type="InterPro" id="IPR016167">
    <property type="entry name" value="FAD-bd_PCMH_sub1"/>
</dbReference>
<dbReference type="GO" id="GO:0071555">
    <property type="term" value="P:cell wall organization"/>
    <property type="evidence" value="ECO:0007669"/>
    <property type="project" value="UniProtKB-KW"/>
</dbReference>
<dbReference type="InterPro" id="IPR016169">
    <property type="entry name" value="FAD-bd_PCMH_sub2"/>
</dbReference>
<dbReference type="GO" id="GO:0005829">
    <property type="term" value="C:cytosol"/>
    <property type="evidence" value="ECO:0007669"/>
    <property type="project" value="TreeGrafter"/>
</dbReference>
<dbReference type="GO" id="GO:0008360">
    <property type="term" value="P:regulation of cell shape"/>
    <property type="evidence" value="ECO:0007669"/>
    <property type="project" value="UniProtKB-KW"/>
</dbReference>
<comment type="catalytic activity">
    <reaction evidence="15 16">
        <text>UDP-N-acetyl-alpha-D-muramate + NADP(+) = UDP-N-acetyl-3-O-(1-carboxyvinyl)-alpha-D-glucosamine + NADPH + H(+)</text>
        <dbReference type="Rhea" id="RHEA:12248"/>
        <dbReference type="ChEBI" id="CHEBI:15378"/>
        <dbReference type="ChEBI" id="CHEBI:57783"/>
        <dbReference type="ChEBI" id="CHEBI:58349"/>
        <dbReference type="ChEBI" id="CHEBI:68483"/>
        <dbReference type="ChEBI" id="CHEBI:70757"/>
        <dbReference type="EC" id="1.3.1.98"/>
    </reaction>
</comment>
<keyword evidence="7 16" id="KW-0285">Flavoprotein</keyword>
<evidence type="ECO:0000256" key="8">
    <source>
        <dbReference type="ARBA" id="ARBA00022827"/>
    </source>
</evidence>
<keyword evidence="10 16" id="KW-0133">Cell shape</keyword>
<dbReference type="AlphaFoldDB" id="A0A660SCJ4"/>
<dbReference type="EMBL" id="QNBC01000012">
    <property type="protein sequence ID" value="RKX67720.1"/>
    <property type="molecule type" value="Genomic_DNA"/>
</dbReference>
<comment type="pathway">
    <text evidence="4 16">Cell wall biogenesis; peptidoglycan biosynthesis.</text>
</comment>
<dbReference type="SUPFAM" id="SSF56176">
    <property type="entry name" value="FAD-binding/transporter-associated domain-like"/>
    <property type="match status" value="1"/>
</dbReference>
<evidence type="ECO:0000256" key="10">
    <source>
        <dbReference type="ARBA" id="ARBA00022960"/>
    </source>
</evidence>
<dbReference type="SUPFAM" id="SSF56194">
    <property type="entry name" value="Uridine diphospho-N-Acetylenolpyruvylglucosamine reductase, MurB, C-terminal domain"/>
    <property type="match status" value="1"/>
</dbReference>
<evidence type="ECO:0000256" key="2">
    <source>
        <dbReference type="ARBA" id="ARBA00003921"/>
    </source>
</evidence>
<evidence type="ECO:0000256" key="15">
    <source>
        <dbReference type="ARBA" id="ARBA00048914"/>
    </source>
</evidence>
<keyword evidence="13 16" id="KW-0131">Cell cycle</keyword>
<organism evidence="18 19">
    <name type="scientific">candidate division TA06 bacterium</name>
    <dbReference type="NCBI Taxonomy" id="2250710"/>
    <lineage>
        <taxon>Bacteria</taxon>
        <taxon>Bacteria division TA06</taxon>
    </lineage>
</organism>
<comment type="caution">
    <text evidence="18">The sequence shown here is derived from an EMBL/GenBank/DDBJ whole genome shotgun (WGS) entry which is preliminary data.</text>
</comment>
<dbReference type="GO" id="GO:0051301">
    <property type="term" value="P:cell division"/>
    <property type="evidence" value="ECO:0007669"/>
    <property type="project" value="UniProtKB-KW"/>
</dbReference>
<evidence type="ECO:0000256" key="4">
    <source>
        <dbReference type="ARBA" id="ARBA00004752"/>
    </source>
</evidence>
<keyword evidence="5 16" id="KW-0963">Cytoplasm</keyword>
<keyword evidence="9 16" id="KW-0521">NADP</keyword>
<dbReference type="NCBIfam" id="TIGR00179">
    <property type="entry name" value="murB"/>
    <property type="match status" value="1"/>
</dbReference>
<dbReference type="InterPro" id="IPR011601">
    <property type="entry name" value="MurB_C"/>
</dbReference>
<evidence type="ECO:0000256" key="9">
    <source>
        <dbReference type="ARBA" id="ARBA00022857"/>
    </source>
</evidence>
<feature type="active site" evidence="16">
    <location>
        <position position="291"/>
    </location>
</feature>
<evidence type="ECO:0000256" key="14">
    <source>
        <dbReference type="ARBA" id="ARBA00023316"/>
    </source>
</evidence>
<evidence type="ECO:0000256" key="12">
    <source>
        <dbReference type="ARBA" id="ARBA00023002"/>
    </source>
</evidence>
<accession>A0A660SCJ4</accession>
<dbReference type="Proteomes" id="UP000282321">
    <property type="component" value="Unassembled WGS sequence"/>
</dbReference>
<evidence type="ECO:0000256" key="5">
    <source>
        <dbReference type="ARBA" id="ARBA00022490"/>
    </source>
</evidence>
<keyword evidence="14 16" id="KW-0961">Cell wall biogenesis/degradation</keyword>
<evidence type="ECO:0000256" key="13">
    <source>
        <dbReference type="ARBA" id="ARBA00023306"/>
    </source>
</evidence>
<dbReference type="InterPro" id="IPR036318">
    <property type="entry name" value="FAD-bd_PCMH-like_sf"/>
</dbReference>
<evidence type="ECO:0000313" key="18">
    <source>
        <dbReference type="EMBL" id="RKX67720.1"/>
    </source>
</evidence>
<name>A0A660SCJ4_UNCT6</name>
<dbReference type="InterPro" id="IPR036635">
    <property type="entry name" value="MurB_C_sf"/>
</dbReference>
<feature type="domain" description="FAD-binding PCMH-type" evidence="17">
    <location>
        <begin position="32"/>
        <end position="192"/>
    </location>
</feature>
<evidence type="ECO:0000256" key="16">
    <source>
        <dbReference type="HAMAP-Rule" id="MF_00037"/>
    </source>
</evidence>
<proteinExistence type="inferred from homology"/>
<dbReference type="GO" id="GO:0071949">
    <property type="term" value="F:FAD binding"/>
    <property type="evidence" value="ECO:0007669"/>
    <property type="project" value="InterPro"/>
</dbReference>
<dbReference type="GO" id="GO:0008762">
    <property type="term" value="F:UDP-N-acetylmuramate dehydrogenase activity"/>
    <property type="evidence" value="ECO:0007669"/>
    <property type="project" value="UniProtKB-UniRule"/>
</dbReference>
<evidence type="ECO:0000256" key="3">
    <source>
        <dbReference type="ARBA" id="ARBA00004496"/>
    </source>
</evidence>
<keyword evidence="8 16" id="KW-0274">FAD</keyword>
<dbReference type="InterPro" id="IPR006094">
    <property type="entry name" value="Oxid_FAD_bind_N"/>
</dbReference>
<comment type="function">
    <text evidence="2 16">Cell wall formation.</text>
</comment>
<dbReference type="Gene3D" id="3.90.78.10">
    <property type="entry name" value="UDP-N-acetylenolpyruvoylglucosamine reductase, C-terminal domain"/>
    <property type="match status" value="1"/>
</dbReference>
<evidence type="ECO:0000256" key="11">
    <source>
        <dbReference type="ARBA" id="ARBA00022984"/>
    </source>
</evidence>
<dbReference type="PROSITE" id="PS51387">
    <property type="entry name" value="FAD_PCMH"/>
    <property type="match status" value="1"/>
</dbReference>
<comment type="similarity">
    <text evidence="16">Belongs to the MurB family.</text>
</comment>
<feature type="active site" evidence="16">
    <location>
        <position position="172"/>
    </location>
</feature>
<sequence>MKNMGISERFKRAFKGKIKERVNLKNYSYMHTGGYAEQLFLPATIEDLKLLHEEFNSVDIIGNGSNVLFKGNIDRIAVISDIFNSTISVVEDTITASAGISLPHVARVAYENALSGMEELIGIPGTIGGAIRMNAGAYGKTIFGLLKNITVFNMKSGEITNLNMSELKPTYRDGGFDEDNIVIEAELKLTREDRNYMLNRMINFSINRRMRQPMGGYSLGSIFKNPKQYPAGWLIETCGLKGKRIGGAFVSQKHANFIINDGTATSKDILDLIDLIRTRVAEKFNVELELEIVLL</sequence>
<keyword evidence="11 16" id="KW-0573">Peptidoglycan synthesis</keyword>
<gene>
    <name evidence="16" type="primary">murB</name>
    <name evidence="18" type="ORF">DRP44_01620</name>
</gene>
<dbReference type="GO" id="GO:0009252">
    <property type="term" value="P:peptidoglycan biosynthetic process"/>
    <property type="evidence" value="ECO:0007669"/>
    <property type="project" value="UniProtKB-UniRule"/>
</dbReference>
<dbReference type="EC" id="1.3.1.98" evidence="16"/>
<dbReference type="Gene3D" id="3.30.43.10">
    <property type="entry name" value="Uridine Diphospho-n-acetylenolpyruvylglucosamine Reductase, domain 2"/>
    <property type="match status" value="1"/>
</dbReference>
<comment type="subcellular location">
    <subcellularLocation>
        <location evidence="3 16">Cytoplasm</location>
    </subcellularLocation>
</comment>
<dbReference type="UniPathway" id="UPA00219"/>
<evidence type="ECO:0000256" key="7">
    <source>
        <dbReference type="ARBA" id="ARBA00022630"/>
    </source>
</evidence>
<keyword evidence="12 16" id="KW-0560">Oxidoreductase</keyword>
<evidence type="ECO:0000313" key="19">
    <source>
        <dbReference type="Proteomes" id="UP000282321"/>
    </source>
</evidence>
<dbReference type="InterPro" id="IPR003170">
    <property type="entry name" value="MurB"/>
</dbReference>